<comment type="subcellular location">
    <subcellularLocation>
        <location evidence="1">Cell membrane</location>
        <topology evidence="1">Single-pass type I membrane protein</topology>
    </subcellularLocation>
</comment>
<reference evidence="18" key="1">
    <citation type="submission" date="2019-02" db="EMBL/GenBank/DDBJ databases">
        <authorList>
            <person name="Gruber-Vodicka R. H."/>
            <person name="Seah K. B. B."/>
        </authorList>
    </citation>
    <scope>NUCLEOTIDE SEQUENCE</scope>
    <source>
        <strain evidence="19">BECK_BY19</strain>
        <strain evidence="18">BECK_BY8</strain>
    </source>
</reference>
<evidence type="ECO:0000313" key="19">
    <source>
        <dbReference type="EMBL" id="VFK73666.1"/>
    </source>
</evidence>
<evidence type="ECO:0000256" key="5">
    <source>
        <dbReference type="ARBA" id="ARBA00022692"/>
    </source>
</evidence>
<dbReference type="EMBL" id="CAADFZ010000253">
    <property type="protein sequence ID" value="VFK68633.1"/>
    <property type="molecule type" value="Genomic_DNA"/>
</dbReference>
<proteinExistence type="predicted"/>
<keyword evidence="10" id="KW-1133">Transmembrane helix</keyword>
<organism evidence="18">
    <name type="scientific">Candidatus Kentrum sp. UNK</name>
    <dbReference type="NCBI Taxonomy" id="2126344"/>
    <lineage>
        <taxon>Bacteria</taxon>
        <taxon>Pseudomonadati</taxon>
        <taxon>Pseudomonadota</taxon>
        <taxon>Gammaproteobacteria</taxon>
        <taxon>Candidatus Kentrum</taxon>
    </lineage>
</organism>
<dbReference type="InterPro" id="IPR055163">
    <property type="entry name" value="ALK/LTK-like_GRD"/>
</dbReference>
<dbReference type="GO" id="GO:0005886">
    <property type="term" value="C:plasma membrane"/>
    <property type="evidence" value="ECO:0007669"/>
    <property type="project" value="UniProtKB-SubCell"/>
</dbReference>
<dbReference type="InterPro" id="IPR013783">
    <property type="entry name" value="Ig-like_fold"/>
</dbReference>
<keyword evidence="14" id="KW-0675">Receptor</keyword>
<evidence type="ECO:0000256" key="1">
    <source>
        <dbReference type="ARBA" id="ARBA00004251"/>
    </source>
</evidence>
<gene>
    <name evidence="18" type="ORF">BECKUNK1418G_GA0071005_12533</name>
    <name evidence="19" type="ORF">BECKUNK1418H_GA0071006_12453</name>
</gene>
<keyword evidence="7" id="KW-0547">Nucleotide-binding</keyword>
<keyword evidence="13" id="KW-1015">Disulfide bond</keyword>
<keyword evidence="8" id="KW-0418">Kinase</keyword>
<keyword evidence="12" id="KW-0829">Tyrosine-protein kinase</keyword>
<evidence type="ECO:0000256" key="16">
    <source>
        <dbReference type="SAM" id="MobiDB-lite"/>
    </source>
</evidence>
<dbReference type="PANTHER" id="PTHR31535">
    <property type="match status" value="1"/>
</dbReference>
<evidence type="ECO:0000256" key="8">
    <source>
        <dbReference type="ARBA" id="ARBA00022777"/>
    </source>
</evidence>
<dbReference type="GO" id="GO:0004714">
    <property type="term" value="F:transmembrane receptor protein tyrosine kinase activity"/>
    <property type="evidence" value="ECO:0007669"/>
    <property type="project" value="UniProtKB-EC"/>
</dbReference>
<evidence type="ECO:0000256" key="15">
    <source>
        <dbReference type="ARBA" id="ARBA00023180"/>
    </source>
</evidence>
<dbReference type="EMBL" id="CAADGD010000245">
    <property type="protein sequence ID" value="VFK73666.1"/>
    <property type="molecule type" value="Genomic_DNA"/>
</dbReference>
<name>A0A451ARH5_9GAMM</name>
<keyword evidence="3" id="KW-1003">Cell membrane</keyword>
<evidence type="ECO:0000256" key="11">
    <source>
        <dbReference type="ARBA" id="ARBA00023136"/>
    </source>
</evidence>
<feature type="compositionally biased region" description="Gly residues" evidence="16">
    <location>
        <begin position="332"/>
        <end position="360"/>
    </location>
</feature>
<keyword evidence="6" id="KW-0732">Signal</keyword>
<dbReference type="EC" id="2.7.10.1" evidence="2"/>
<evidence type="ECO:0000256" key="9">
    <source>
        <dbReference type="ARBA" id="ARBA00022840"/>
    </source>
</evidence>
<accession>A0A451ARH5</accession>
<evidence type="ECO:0000259" key="17">
    <source>
        <dbReference type="Pfam" id="PF12810"/>
    </source>
</evidence>
<feature type="domain" description="ALK/LTK-like glycine-rich" evidence="17">
    <location>
        <begin position="144"/>
        <end position="401"/>
    </location>
</feature>
<dbReference type="Gene3D" id="2.60.40.10">
    <property type="entry name" value="Immunoglobulins"/>
    <property type="match status" value="1"/>
</dbReference>
<keyword evidence="11" id="KW-0472">Membrane</keyword>
<keyword evidence="4" id="KW-0808">Transferase</keyword>
<evidence type="ECO:0000256" key="4">
    <source>
        <dbReference type="ARBA" id="ARBA00022679"/>
    </source>
</evidence>
<dbReference type="GO" id="GO:0005524">
    <property type="term" value="F:ATP binding"/>
    <property type="evidence" value="ECO:0007669"/>
    <property type="project" value="UniProtKB-KW"/>
</dbReference>
<evidence type="ECO:0000313" key="18">
    <source>
        <dbReference type="EMBL" id="VFK68633.1"/>
    </source>
</evidence>
<keyword evidence="5" id="KW-0812">Transmembrane</keyword>
<sequence length="404" mass="40364">MAKNPGDYVTFTVTNNGPVISAKMKTGLGNTTNFEFGTNNCDGMTLAGGASCTIQVRPKATGNGAITGTLHVLANNNPGASLVGVVSGVESKLYEFTTHTFTNCGQTGRTGPTLSQCRSSYSTTWDEIYLTMTTNGIQKWMVPQSGNYTIEIAGSAGGTHGHSGNRSYGAKISAVFTLQRSQILNLLVGQKGEDSLSTQDNAGPGGGGGSFVWDPINTTEPLIAVGGGGGAHFHLLGGEEKGRFVKSGGSTNVDIGTCNLKAAGGIGGSGGNGATDSGTDVNFDGGHGAGWKSDGQNGFPNSNNESGKAPSRPLSGGFGSEHGTDGNDEGGDGGFGGGAGGTDDNGSSGGAGGYSGGSGGAMCSDDRYSAGGGGGSYVNSIGSNRVNITRNHSGHGYIRITKNP</sequence>
<feature type="region of interest" description="Disordered" evidence="16">
    <location>
        <begin position="194"/>
        <end position="213"/>
    </location>
</feature>
<evidence type="ECO:0000256" key="6">
    <source>
        <dbReference type="ARBA" id="ARBA00022729"/>
    </source>
</evidence>
<evidence type="ECO:0000256" key="3">
    <source>
        <dbReference type="ARBA" id="ARBA00022475"/>
    </source>
</evidence>
<protein>
    <recommendedName>
        <fullName evidence="2">receptor protein-tyrosine kinase</fullName>
        <ecNumber evidence="2">2.7.10.1</ecNumber>
    </recommendedName>
</protein>
<dbReference type="PANTHER" id="PTHR31535:SF3">
    <property type="entry name" value="REGULATORY PROTEIN ZESTE"/>
    <property type="match status" value="1"/>
</dbReference>
<evidence type="ECO:0000256" key="14">
    <source>
        <dbReference type="ARBA" id="ARBA00023170"/>
    </source>
</evidence>
<feature type="compositionally biased region" description="Polar residues" evidence="16">
    <location>
        <begin position="377"/>
        <end position="390"/>
    </location>
</feature>
<dbReference type="Pfam" id="PF12810">
    <property type="entry name" value="ALK_LTK_GRD"/>
    <property type="match status" value="1"/>
</dbReference>
<feature type="compositionally biased region" description="Polar residues" evidence="16">
    <location>
        <begin position="294"/>
        <end position="306"/>
    </location>
</feature>
<evidence type="ECO:0000256" key="10">
    <source>
        <dbReference type="ARBA" id="ARBA00022989"/>
    </source>
</evidence>
<feature type="region of interest" description="Disordered" evidence="16">
    <location>
        <begin position="276"/>
        <end position="390"/>
    </location>
</feature>
<evidence type="ECO:0000256" key="12">
    <source>
        <dbReference type="ARBA" id="ARBA00023137"/>
    </source>
</evidence>
<keyword evidence="15" id="KW-0325">Glycoprotein</keyword>
<keyword evidence="9" id="KW-0067">ATP-binding</keyword>
<dbReference type="AlphaFoldDB" id="A0A451ARH5"/>
<evidence type="ECO:0000256" key="2">
    <source>
        <dbReference type="ARBA" id="ARBA00011902"/>
    </source>
</evidence>
<evidence type="ECO:0000256" key="13">
    <source>
        <dbReference type="ARBA" id="ARBA00023157"/>
    </source>
</evidence>
<evidence type="ECO:0000256" key="7">
    <source>
        <dbReference type="ARBA" id="ARBA00022741"/>
    </source>
</evidence>